<evidence type="ECO:0000313" key="18">
    <source>
        <dbReference type="Proteomes" id="UP001168098"/>
    </source>
</evidence>
<keyword evidence="6 15" id="KW-0812">Transmembrane</keyword>
<dbReference type="PANTHER" id="PTHR46913:SF22">
    <property type="entry name" value="RING-TYPE E3 UBIQUITIN TRANSFERASE"/>
    <property type="match status" value="1"/>
</dbReference>
<evidence type="ECO:0000256" key="5">
    <source>
        <dbReference type="ARBA" id="ARBA00022679"/>
    </source>
</evidence>
<comment type="similarity">
    <text evidence="13">Belongs to the RING-type zinc finger family. ATL subfamily.</text>
</comment>
<evidence type="ECO:0000259" key="16">
    <source>
        <dbReference type="PROSITE" id="PS50089"/>
    </source>
</evidence>
<feature type="transmembrane region" description="Helical" evidence="15">
    <location>
        <begin position="53"/>
        <end position="76"/>
    </location>
</feature>
<keyword evidence="9" id="KW-0833">Ubl conjugation pathway</keyword>
<evidence type="ECO:0000256" key="15">
    <source>
        <dbReference type="SAM" id="Phobius"/>
    </source>
</evidence>
<dbReference type="FunFam" id="3.30.40.10:FF:000233">
    <property type="entry name" value="RING-H2 finger protein ATL54"/>
    <property type="match status" value="1"/>
</dbReference>
<keyword evidence="18" id="KW-1185">Reference proteome</keyword>
<evidence type="ECO:0000256" key="4">
    <source>
        <dbReference type="ARBA" id="ARBA00012483"/>
    </source>
</evidence>
<comment type="caution">
    <text evidence="17">The sequence shown here is derived from an EMBL/GenBank/DDBJ whole genome shotgun (WGS) entry which is preliminary data.</text>
</comment>
<comment type="subcellular location">
    <subcellularLocation>
        <location evidence="2">Membrane</location>
        <topology evidence="2">Single-pass membrane protein</topology>
    </subcellularLocation>
</comment>
<dbReference type="PROSITE" id="PS50089">
    <property type="entry name" value="ZF_RING_2"/>
    <property type="match status" value="1"/>
</dbReference>
<keyword evidence="7" id="KW-0479">Metal-binding</keyword>
<evidence type="ECO:0000256" key="13">
    <source>
        <dbReference type="ARBA" id="ARBA00024209"/>
    </source>
</evidence>
<evidence type="ECO:0000256" key="10">
    <source>
        <dbReference type="ARBA" id="ARBA00022833"/>
    </source>
</evidence>
<gene>
    <name evidence="17" type="ORF">PVL29_002263</name>
</gene>
<evidence type="ECO:0000256" key="11">
    <source>
        <dbReference type="ARBA" id="ARBA00022989"/>
    </source>
</evidence>
<dbReference type="Proteomes" id="UP001168098">
    <property type="component" value="Unassembled WGS sequence"/>
</dbReference>
<dbReference type="AlphaFoldDB" id="A0AA39AJ46"/>
<evidence type="ECO:0000256" key="9">
    <source>
        <dbReference type="ARBA" id="ARBA00022786"/>
    </source>
</evidence>
<evidence type="ECO:0000256" key="3">
    <source>
        <dbReference type="ARBA" id="ARBA00004906"/>
    </source>
</evidence>
<dbReference type="InterPro" id="IPR001841">
    <property type="entry name" value="Znf_RING"/>
</dbReference>
<evidence type="ECO:0000256" key="8">
    <source>
        <dbReference type="ARBA" id="ARBA00022771"/>
    </source>
</evidence>
<organism evidence="17 18">
    <name type="scientific">Vitis rotundifolia</name>
    <name type="common">Muscadine grape</name>
    <dbReference type="NCBI Taxonomy" id="103349"/>
    <lineage>
        <taxon>Eukaryota</taxon>
        <taxon>Viridiplantae</taxon>
        <taxon>Streptophyta</taxon>
        <taxon>Embryophyta</taxon>
        <taxon>Tracheophyta</taxon>
        <taxon>Spermatophyta</taxon>
        <taxon>Magnoliopsida</taxon>
        <taxon>eudicotyledons</taxon>
        <taxon>Gunneridae</taxon>
        <taxon>Pentapetalae</taxon>
        <taxon>rosids</taxon>
        <taxon>Vitales</taxon>
        <taxon>Vitaceae</taxon>
        <taxon>Viteae</taxon>
        <taxon>Vitis</taxon>
    </lineage>
</organism>
<evidence type="ECO:0000256" key="1">
    <source>
        <dbReference type="ARBA" id="ARBA00000900"/>
    </source>
</evidence>
<evidence type="ECO:0000256" key="6">
    <source>
        <dbReference type="ARBA" id="ARBA00022692"/>
    </source>
</evidence>
<dbReference type="Gene3D" id="3.30.40.10">
    <property type="entry name" value="Zinc/RING finger domain, C3HC4 (zinc finger)"/>
    <property type="match status" value="1"/>
</dbReference>
<keyword evidence="5" id="KW-0808">Transferase</keyword>
<dbReference type="SUPFAM" id="SSF57850">
    <property type="entry name" value="RING/U-box"/>
    <property type="match status" value="1"/>
</dbReference>
<feature type="domain" description="RING-type" evidence="16">
    <location>
        <begin position="142"/>
        <end position="184"/>
    </location>
</feature>
<dbReference type="GO" id="GO:0016567">
    <property type="term" value="P:protein ubiquitination"/>
    <property type="evidence" value="ECO:0007669"/>
    <property type="project" value="InterPro"/>
</dbReference>
<dbReference type="PANTHER" id="PTHR46913">
    <property type="entry name" value="RING-H2 FINGER PROTEIN ATL16"/>
    <property type="match status" value="1"/>
</dbReference>
<dbReference type="GO" id="GO:0008270">
    <property type="term" value="F:zinc ion binding"/>
    <property type="evidence" value="ECO:0007669"/>
    <property type="project" value="UniProtKB-KW"/>
</dbReference>
<keyword evidence="10" id="KW-0862">Zinc</keyword>
<proteinExistence type="inferred from homology"/>
<comment type="catalytic activity">
    <reaction evidence="1">
        <text>S-ubiquitinyl-[E2 ubiquitin-conjugating enzyme]-L-cysteine + [acceptor protein]-L-lysine = [E2 ubiquitin-conjugating enzyme]-L-cysteine + N(6)-ubiquitinyl-[acceptor protein]-L-lysine.</text>
        <dbReference type="EC" id="2.3.2.27"/>
    </reaction>
</comment>
<keyword evidence="11 15" id="KW-1133">Transmembrane helix</keyword>
<reference evidence="17 18" key="1">
    <citation type="journal article" date="2023" name="BMC Biotechnol.">
        <title>Vitis rotundifolia cv Carlos genome sequencing.</title>
        <authorList>
            <person name="Huff M."/>
            <person name="Hulse-Kemp A."/>
            <person name="Scheffler B."/>
            <person name="Youngblood R."/>
            <person name="Simpson S."/>
            <person name="Babiker E."/>
            <person name="Staton M."/>
        </authorList>
    </citation>
    <scope>NUCLEOTIDE SEQUENCE [LARGE SCALE GENOMIC DNA]</scope>
    <source>
        <tissue evidence="17">Leaf</tissue>
    </source>
</reference>
<comment type="pathway">
    <text evidence="3">Protein modification; protein ubiquitination.</text>
</comment>
<dbReference type="InterPro" id="IPR013083">
    <property type="entry name" value="Znf_RING/FYVE/PHD"/>
</dbReference>
<keyword evidence="12 15" id="KW-0472">Membrane</keyword>
<evidence type="ECO:0000256" key="14">
    <source>
        <dbReference type="PROSITE-ProRule" id="PRU00175"/>
    </source>
</evidence>
<evidence type="ECO:0000256" key="2">
    <source>
        <dbReference type="ARBA" id="ARBA00004167"/>
    </source>
</evidence>
<evidence type="ECO:0000313" key="17">
    <source>
        <dbReference type="EMBL" id="KAJ9707189.1"/>
    </source>
</evidence>
<sequence>MGSLGSPKTWVPYISTKDCSQGFCSLYCPQWCYIPAPPPPYFEFPDEKSGPNFSPLVIAIIGILASAFLLVSYYTIISKYCGNMERERRENQDINEELEDNHNPALHEPWHVATTGLDEALIKSITLCKYKKGDGLVEGTDCSVCLSEFEEDESLRLLPKCSHAFHVQCIDTWLKSHSNCPLCRANIVPPTVSPTQLPPPVMESPLNNEPSQQSQLEHENVAVGEDLERVAEEEEIMRNEVILKTPSRVFSDLGNSEERDTIIEIRDEGEQQIRRSISLDYSCQHRLSVADILLMNEDEDPQMGACDCQFPGHVGSSKVAVGEISKYSHRNRVLHCVMSPVSMKRSFSSGRLLFTRHARGRDGIIPTFERRLDYS</sequence>
<dbReference type="CDD" id="cd16461">
    <property type="entry name" value="RING-H2_EL5-like"/>
    <property type="match status" value="1"/>
</dbReference>
<accession>A0AA39AJ46</accession>
<keyword evidence="8 14" id="KW-0863">Zinc-finger</keyword>
<evidence type="ECO:0000256" key="7">
    <source>
        <dbReference type="ARBA" id="ARBA00022723"/>
    </source>
</evidence>
<dbReference type="EMBL" id="JARBHA010000002">
    <property type="protein sequence ID" value="KAJ9707189.1"/>
    <property type="molecule type" value="Genomic_DNA"/>
</dbReference>
<dbReference type="GO" id="GO:0061630">
    <property type="term" value="F:ubiquitin protein ligase activity"/>
    <property type="evidence" value="ECO:0007669"/>
    <property type="project" value="UniProtKB-EC"/>
</dbReference>
<dbReference type="SMART" id="SM00184">
    <property type="entry name" value="RING"/>
    <property type="match status" value="1"/>
</dbReference>
<evidence type="ECO:0000256" key="12">
    <source>
        <dbReference type="ARBA" id="ARBA00023136"/>
    </source>
</evidence>
<dbReference type="GO" id="GO:0016020">
    <property type="term" value="C:membrane"/>
    <property type="evidence" value="ECO:0007669"/>
    <property type="project" value="UniProtKB-SubCell"/>
</dbReference>
<protein>
    <recommendedName>
        <fullName evidence="4">RING-type E3 ubiquitin transferase</fullName>
        <ecNumber evidence="4">2.3.2.27</ecNumber>
    </recommendedName>
</protein>
<dbReference type="EC" id="2.3.2.27" evidence="4"/>
<dbReference type="Pfam" id="PF13639">
    <property type="entry name" value="zf-RING_2"/>
    <property type="match status" value="1"/>
</dbReference>
<dbReference type="InterPro" id="IPR044600">
    <property type="entry name" value="ATL1/ATL16-like"/>
</dbReference>
<name>A0AA39AJ46_VITRO</name>